<dbReference type="InParanoid" id="A0A078AG41"/>
<evidence type="ECO:0000313" key="4">
    <source>
        <dbReference type="Proteomes" id="UP000039865"/>
    </source>
</evidence>
<gene>
    <name evidence="3" type="primary">Contig16453.g17519</name>
    <name evidence="3" type="ORF">STYLEM_10293</name>
</gene>
<sequence length="779" mass="90162">MKSPSVGVLYPRQNVQSQLDNHQPQLLQLNSSNNNTNNINNESQSNNTYLRNISHLQNTSLSQPVVRKHTYKVVKNKPPTPATGTDNNNYTIKQAKFAPQIQQRLSLNRVGTEQQPIRINSKQQIGDIQDQKQYFAMAQNKNINNLDQKGNHKTMFVAKRYSEQAVLQAALEDDSTQVSKQDTNSSSRFKVNSNTIQKHDDNEQNYNNLNSNQKINQQKLHQSSHNLSASKFRVQTNESEEENNYFGRGQSSNKKNQLLQSQVQLLHQNLDSSITLNSRYENKNSLSIQKRHLLGSVEDYLQNFDNKNNQQSIQLSNKDSRQLRIKIPLNKSIKKVLTTSNNNHLEDERSNLLNSGRKAHQDEMISVINTLQQSSKPTKSRAAYQLSNQFSNQDKILSPIIKEIIPMHKDQIQDEIYKIEERLHQNKLKEQTQLNKHQNISQKLAQTKDQRALDQFGKLQSIWNYQKDVAISQVGLGKRESVINQSDDYRVKAEIKAVLEKAQSIQEKYGEARGWRMSLRYNDEVKDDQLEYSESSGPLHQGISYKIKDDRKVPIEIVRRCEMQSPSLQVSEYQEVDIQIFSQKGQRQAALNNSALRSYNHYSTKNQNNASHSLIQGLKYNQGQNRIQQQQQPFRPYSALGTQNSFINNPLIQAKFNNKDKKLKDILPTNQSDSDIKSLLVIGENVLEKEKEAVIRIRQLKNNLQIYKTNSSNAKNRPKTNMDQRQSKTKIFQEGTTQINPQTFDENEDYYYWVKETHLGDNDKDRPSDYEEIIEQNYK</sequence>
<proteinExistence type="predicted"/>
<name>A0A078AG41_STYLE</name>
<reference evidence="3 4" key="1">
    <citation type="submission" date="2014-06" db="EMBL/GenBank/DDBJ databases">
        <authorList>
            <person name="Swart Estienne"/>
        </authorList>
    </citation>
    <scope>NUCLEOTIDE SEQUENCE [LARGE SCALE GENOMIC DNA]</scope>
    <source>
        <strain evidence="3 4">130c</strain>
    </source>
</reference>
<feature type="region of interest" description="Disordered" evidence="2">
    <location>
        <begin position="234"/>
        <end position="253"/>
    </location>
</feature>
<organism evidence="3 4">
    <name type="scientific">Stylonychia lemnae</name>
    <name type="common">Ciliate</name>
    <dbReference type="NCBI Taxonomy" id="5949"/>
    <lineage>
        <taxon>Eukaryota</taxon>
        <taxon>Sar</taxon>
        <taxon>Alveolata</taxon>
        <taxon>Ciliophora</taxon>
        <taxon>Intramacronucleata</taxon>
        <taxon>Spirotrichea</taxon>
        <taxon>Stichotrichia</taxon>
        <taxon>Sporadotrichida</taxon>
        <taxon>Oxytrichidae</taxon>
        <taxon>Stylonychinae</taxon>
        <taxon>Stylonychia</taxon>
    </lineage>
</organism>
<protein>
    <submittedName>
        <fullName evidence="3">Uncharacterized protein</fullName>
    </submittedName>
</protein>
<dbReference type="Proteomes" id="UP000039865">
    <property type="component" value="Unassembled WGS sequence"/>
</dbReference>
<dbReference type="AlphaFoldDB" id="A0A078AG41"/>
<dbReference type="EMBL" id="CCKQ01009773">
    <property type="protein sequence ID" value="CDW81280.1"/>
    <property type="molecule type" value="Genomic_DNA"/>
</dbReference>
<accession>A0A078AG41</accession>
<feature type="region of interest" description="Disordered" evidence="2">
    <location>
        <begin position="173"/>
        <end position="209"/>
    </location>
</feature>
<evidence type="ECO:0000256" key="1">
    <source>
        <dbReference type="SAM" id="Coils"/>
    </source>
</evidence>
<evidence type="ECO:0000313" key="3">
    <source>
        <dbReference type="EMBL" id="CDW81280.1"/>
    </source>
</evidence>
<evidence type="ECO:0000256" key="2">
    <source>
        <dbReference type="SAM" id="MobiDB-lite"/>
    </source>
</evidence>
<feature type="coiled-coil region" evidence="1">
    <location>
        <begin position="690"/>
        <end position="717"/>
    </location>
</feature>
<feature type="compositionally biased region" description="Polar residues" evidence="2">
    <location>
        <begin position="176"/>
        <end position="196"/>
    </location>
</feature>
<keyword evidence="4" id="KW-1185">Reference proteome</keyword>
<keyword evidence="1" id="KW-0175">Coiled coil</keyword>